<organism evidence="9 10">
    <name type="scientific">Adhaeretor mobilis</name>
    <dbReference type="NCBI Taxonomy" id="1930276"/>
    <lineage>
        <taxon>Bacteria</taxon>
        <taxon>Pseudomonadati</taxon>
        <taxon>Planctomycetota</taxon>
        <taxon>Planctomycetia</taxon>
        <taxon>Pirellulales</taxon>
        <taxon>Lacipirellulaceae</taxon>
        <taxon>Adhaeretor</taxon>
    </lineage>
</organism>
<dbReference type="Pfam" id="PF01926">
    <property type="entry name" value="MMR_HSR1"/>
    <property type="match status" value="1"/>
</dbReference>
<evidence type="ECO:0000256" key="4">
    <source>
        <dbReference type="ARBA" id="ARBA00022840"/>
    </source>
</evidence>
<dbReference type="Gene3D" id="3.10.20.30">
    <property type="match status" value="1"/>
</dbReference>
<dbReference type="InterPro" id="IPR027417">
    <property type="entry name" value="P-loop_NTPase"/>
</dbReference>
<evidence type="ECO:0000259" key="7">
    <source>
        <dbReference type="PROSITE" id="PS51710"/>
    </source>
</evidence>
<comment type="similarity">
    <text evidence="6">Belongs to the TRAFAC class OBG-HflX-like GTPase superfamily. OBG GTPase family. YchF/OLA1 subfamily.</text>
</comment>
<evidence type="ECO:0000256" key="3">
    <source>
        <dbReference type="ARBA" id="ARBA00022741"/>
    </source>
</evidence>
<dbReference type="GO" id="GO:0043023">
    <property type="term" value="F:ribosomal large subunit binding"/>
    <property type="evidence" value="ECO:0007669"/>
    <property type="project" value="UniProtKB-UniRule"/>
</dbReference>
<dbReference type="PANTHER" id="PTHR23305:SF18">
    <property type="entry name" value="OBG-TYPE G DOMAIN-CONTAINING PROTEIN"/>
    <property type="match status" value="1"/>
</dbReference>
<feature type="binding site" evidence="6">
    <location>
        <begin position="10"/>
        <end position="15"/>
    </location>
    <ligand>
        <name>ATP</name>
        <dbReference type="ChEBI" id="CHEBI:30616"/>
    </ligand>
</feature>
<dbReference type="PROSITE" id="PS51710">
    <property type="entry name" value="G_OBG"/>
    <property type="match status" value="1"/>
</dbReference>
<dbReference type="GO" id="GO:0005524">
    <property type="term" value="F:ATP binding"/>
    <property type="evidence" value="ECO:0007669"/>
    <property type="project" value="UniProtKB-UniRule"/>
</dbReference>
<dbReference type="InterPro" id="IPR023192">
    <property type="entry name" value="TGS-like_dom_sf"/>
</dbReference>
<dbReference type="CDD" id="cd04867">
    <property type="entry name" value="TGS_YchF_OLA1"/>
    <property type="match status" value="1"/>
</dbReference>
<proteinExistence type="inferred from homology"/>
<dbReference type="InterPro" id="IPR012676">
    <property type="entry name" value="TGS-like"/>
</dbReference>
<evidence type="ECO:0000256" key="6">
    <source>
        <dbReference type="HAMAP-Rule" id="MF_00944"/>
    </source>
</evidence>
<dbReference type="InterPro" id="IPR012675">
    <property type="entry name" value="Beta-grasp_dom_sf"/>
</dbReference>
<dbReference type="FunFam" id="3.10.20.30:FF:000001">
    <property type="entry name" value="Ribosome-binding ATPase YchF"/>
    <property type="match status" value="1"/>
</dbReference>
<dbReference type="HAMAP" id="MF_00944">
    <property type="entry name" value="YchF_OLA1_ATPase"/>
    <property type="match status" value="1"/>
</dbReference>
<dbReference type="Gene3D" id="3.40.50.300">
    <property type="entry name" value="P-loop containing nucleotide triphosphate hydrolases"/>
    <property type="match status" value="1"/>
</dbReference>
<evidence type="ECO:0000259" key="8">
    <source>
        <dbReference type="PROSITE" id="PS51880"/>
    </source>
</evidence>
<dbReference type="PRINTS" id="PR00326">
    <property type="entry name" value="GTP1OBG"/>
</dbReference>
<dbReference type="Gene3D" id="1.10.150.300">
    <property type="entry name" value="TGS-like domain"/>
    <property type="match status" value="1"/>
</dbReference>
<dbReference type="PANTHER" id="PTHR23305">
    <property type="entry name" value="OBG GTPASE FAMILY"/>
    <property type="match status" value="1"/>
</dbReference>
<keyword evidence="10" id="KW-1185">Reference proteome</keyword>
<keyword evidence="4 6" id="KW-0067">ATP-binding</keyword>
<keyword evidence="2" id="KW-0479">Metal-binding</keyword>
<comment type="function">
    <text evidence="6">ATPase that binds to both the 70S ribosome and the 50S ribosomal subunit in a nucleotide-independent manner.</text>
</comment>
<feature type="domain" description="TGS" evidence="8">
    <location>
        <begin position="278"/>
        <end position="361"/>
    </location>
</feature>
<accession>A0A517MRT9</accession>
<dbReference type="PIRSF" id="PIRSF006641">
    <property type="entry name" value="CHP00092"/>
    <property type="match status" value="1"/>
</dbReference>
<evidence type="ECO:0000256" key="1">
    <source>
        <dbReference type="ARBA" id="ARBA00001946"/>
    </source>
</evidence>
<dbReference type="AlphaFoldDB" id="A0A517MRT9"/>
<dbReference type="GO" id="GO:0005737">
    <property type="term" value="C:cytoplasm"/>
    <property type="evidence" value="ECO:0007669"/>
    <property type="project" value="TreeGrafter"/>
</dbReference>
<dbReference type="KEGG" id="amob:HG15A2_08620"/>
<evidence type="ECO:0000256" key="2">
    <source>
        <dbReference type="ARBA" id="ARBA00022723"/>
    </source>
</evidence>
<dbReference type="RefSeq" id="WP_145058105.1">
    <property type="nucleotide sequence ID" value="NZ_CP036263.1"/>
</dbReference>
<dbReference type="InterPro" id="IPR013029">
    <property type="entry name" value="YchF_C"/>
</dbReference>
<dbReference type="InterPro" id="IPR031167">
    <property type="entry name" value="G_OBG"/>
</dbReference>
<keyword evidence="3 6" id="KW-0547">Nucleotide-binding</keyword>
<dbReference type="PROSITE" id="PS51880">
    <property type="entry name" value="TGS"/>
    <property type="match status" value="1"/>
</dbReference>
<evidence type="ECO:0000256" key="5">
    <source>
        <dbReference type="ARBA" id="ARBA00022842"/>
    </source>
</evidence>
<feature type="domain" description="OBG-type G" evidence="7">
    <location>
        <begin position="1"/>
        <end position="256"/>
    </location>
</feature>
<dbReference type="NCBIfam" id="TIGR00092">
    <property type="entry name" value="redox-regulated ATPase YchF"/>
    <property type="match status" value="1"/>
</dbReference>
<dbReference type="InterPro" id="IPR004095">
    <property type="entry name" value="TGS"/>
</dbReference>
<dbReference type="SUPFAM" id="SSF81271">
    <property type="entry name" value="TGS-like"/>
    <property type="match status" value="1"/>
</dbReference>
<dbReference type="GO" id="GO:0016887">
    <property type="term" value="F:ATP hydrolysis activity"/>
    <property type="evidence" value="ECO:0007669"/>
    <property type="project" value="UniProtKB-UniRule"/>
</dbReference>
<dbReference type="Pfam" id="PF06071">
    <property type="entry name" value="YchF-GTPase_C"/>
    <property type="match status" value="1"/>
</dbReference>
<dbReference type="InterPro" id="IPR004396">
    <property type="entry name" value="ATPase_YchF/OLA1"/>
</dbReference>
<evidence type="ECO:0000313" key="9">
    <source>
        <dbReference type="EMBL" id="QDS97599.1"/>
    </source>
</evidence>
<sequence length="363" mass="39426">MEAGIVGLPNVGKSTLFNALTSAGIASENYPFCTIEPNVGAVPVPDARLGTIQSFIKTEKTIPAVLQLVDIAGIVRGASEGEGLGNKFLSHIRTVDAILHVVRCFEDADIIHVDGQVDPIRDIETIDTELMLADLQSVESMLDKARRTARTGDKEGKQRVEVLEACQALLAEGKPVRSLSFDDATLSKMFKECQLLTAKQVLYVANVHEDDLTGEGPHVMKVRERAAAEGGAVVPVCASLESELAELDAEERIEMLESLGLDEPALALLARAAYELLGLQSYFTAGEKEIRAWTIPVGATAPQAAGVIHSDFERGFIRCETYSVADLEELHSEKAIRESGKMRVEGKEYVMQDSDVCHFLFNV</sequence>
<protein>
    <recommendedName>
        <fullName evidence="6">Ribosome-binding ATPase YchF</fullName>
    </recommendedName>
</protein>
<dbReference type="OrthoDB" id="9807318at2"/>
<gene>
    <name evidence="6 9" type="primary">ychF</name>
    <name evidence="9" type="ORF">HG15A2_08620</name>
</gene>
<dbReference type="GO" id="GO:0005525">
    <property type="term" value="F:GTP binding"/>
    <property type="evidence" value="ECO:0007669"/>
    <property type="project" value="InterPro"/>
</dbReference>
<evidence type="ECO:0000313" key="10">
    <source>
        <dbReference type="Proteomes" id="UP000319852"/>
    </source>
</evidence>
<reference evidence="9 10" key="1">
    <citation type="submission" date="2019-02" db="EMBL/GenBank/DDBJ databases">
        <title>Deep-cultivation of Planctomycetes and their phenomic and genomic characterization uncovers novel biology.</title>
        <authorList>
            <person name="Wiegand S."/>
            <person name="Jogler M."/>
            <person name="Boedeker C."/>
            <person name="Pinto D."/>
            <person name="Vollmers J."/>
            <person name="Rivas-Marin E."/>
            <person name="Kohn T."/>
            <person name="Peeters S.H."/>
            <person name="Heuer A."/>
            <person name="Rast P."/>
            <person name="Oberbeckmann S."/>
            <person name="Bunk B."/>
            <person name="Jeske O."/>
            <person name="Meyerdierks A."/>
            <person name="Storesund J.E."/>
            <person name="Kallscheuer N."/>
            <person name="Luecker S."/>
            <person name="Lage O.M."/>
            <person name="Pohl T."/>
            <person name="Merkel B.J."/>
            <person name="Hornburger P."/>
            <person name="Mueller R.-W."/>
            <person name="Bruemmer F."/>
            <person name="Labrenz M."/>
            <person name="Spormann A.M."/>
            <person name="Op den Camp H."/>
            <person name="Overmann J."/>
            <person name="Amann R."/>
            <person name="Jetten M.S.M."/>
            <person name="Mascher T."/>
            <person name="Medema M.H."/>
            <person name="Devos D.P."/>
            <person name="Kaster A.-K."/>
            <person name="Ovreas L."/>
            <person name="Rohde M."/>
            <person name="Galperin M.Y."/>
            <person name="Jogler C."/>
        </authorList>
    </citation>
    <scope>NUCLEOTIDE SEQUENCE [LARGE SCALE GENOMIC DNA]</scope>
    <source>
        <strain evidence="9 10">HG15A2</strain>
    </source>
</reference>
<dbReference type="Proteomes" id="UP000319852">
    <property type="component" value="Chromosome"/>
</dbReference>
<comment type="cofactor">
    <cofactor evidence="1">
        <name>Mg(2+)</name>
        <dbReference type="ChEBI" id="CHEBI:18420"/>
    </cofactor>
</comment>
<dbReference type="InterPro" id="IPR006073">
    <property type="entry name" value="GTP-bd"/>
</dbReference>
<dbReference type="FunFam" id="1.10.150.300:FF:000001">
    <property type="entry name" value="Ribosome-binding ATPase YchF"/>
    <property type="match status" value="1"/>
</dbReference>
<keyword evidence="5" id="KW-0460">Magnesium</keyword>
<dbReference type="SUPFAM" id="SSF52540">
    <property type="entry name" value="P-loop containing nucleoside triphosphate hydrolases"/>
    <property type="match status" value="1"/>
</dbReference>
<name>A0A517MRT9_9BACT</name>
<dbReference type="GO" id="GO:0046872">
    <property type="term" value="F:metal ion binding"/>
    <property type="evidence" value="ECO:0007669"/>
    <property type="project" value="UniProtKB-KW"/>
</dbReference>
<dbReference type="CDD" id="cd01900">
    <property type="entry name" value="YchF"/>
    <property type="match status" value="1"/>
</dbReference>
<dbReference type="EMBL" id="CP036263">
    <property type="protein sequence ID" value="QDS97599.1"/>
    <property type="molecule type" value="Genomic_DNA"/>
</dbReference>
<dbReference type="InterPro" id="IPR041706">
    <property type="entry name" value="YchF_N"/>
</dbReference>